<protein>
    <recommendedName>
        <fullName evidence="2">Peptidase S8/S53 domain-containing protein</fullName>
    </recommendedName>
</protein>
<dbReference type="VEuPathDB" id="TrichDB:TVAGG3_0812230"/>
<gene>
    <name evidence="3" type="ORF">TVAG_233670</name>
</gene>
<dbReference type="PANTHER" id="PTHR43399:SF4">
    <property type="entry name" value="CELL WALL-ASSOCIATED PROTEASE"/>
    <property type="match status" value="1"/>
</dbReference>
<dbReference type="Proteomes" id="UP000001542">
    <property type="component" value="Unassembled WGS sequence"/>
</dbReference>
<dbReference type="InterPro" id="IPR036852">
    <property type="entry name" value="Peptidase_S8/S53_dom_sf"/>
</dbReference>
<dbReference type="GO" id="GO:0004252">
    <property type="term" value="F:serine-type endopeptidase activity"/>
    <property type="evidence" value="ECO:0000318"/>
    <property type="project" value="GO_Central"/>
</dbReference>
<dbReference type="InterPro" id="IPR000209">
    <property type="entry name" value="Peptidase_S8/S53_dom"/>
</dbReference>
<evidence type="ECO:0000256" key="1">
    <source>
        <dbReference type="ARBA" id="ARBA00011073"/>
    </source>
</evidence>
<proteinExistence type="inferred from homology"/>
<dbReference type="EMBL" id="DS113875">
    <property type="protein sequence ID" value="EAX94116.1"/>
    <property type="molecule type" value="Genomic_DNA"/>
</dbReference>
<dbReference type="SUPFAM" id="SSF52743">
    <property type="entry name" value="Subtilisin-like"/>
    <property type="match status" value="1"/>
</dbReference>
<name>A2FLU7_TRIV3</name>
<dbReference type="SUPFAM" id="SSF49785">
    <property type="entry name" value="Galactose-binding domain-like"/>
    <property type="match status" value="1"/>
</dbReference>
<dbReference type="VEuPathDB" id="TrichDB:TVAG_233670"/>
<dbReference type="PANTHER" id="PTHR43399">
    <property type="entry name" value="SUBTILISIN-RELATED"/>
    <property type="match status" value="1"/>
</dbReference>
<reference evidence="3" key="2">
    <citation type="journal article" date="2007" name="Science">
        <title>Draft genome sequence of the sexually transmitted pathogen Trichomonas vaginalis.</title>
        <authorList>
            <person name="Carlton J.M."/>
            <person name="Hirt R.P."/>
            <person name="Silva J.C."/>
            <person name="Delcher A.L."/>
            <person name="Schatz M."/>
            <person name="Zhao Q."/>
            <person name="Wortman J.R."/>
            <person name="Bidwell S.L."/>
            <person name="Alsmark U.C.M."/>
            <person name="Besteiro S."/>
            <person name="Sicheritz-Ponten T."/>
            <person name="Noel C.J."/>
            <person name="Dacks J.B."/>
            <person name="Foster P.G."/>
            <person name="Simillion C."/>
            <person name="Van de Peer Y."/>
            <person name="Miranda-Saavedra D."/>
            <person name="Barton G.J."/>
            <person name="Westrop G.D."/>
            <person name="Mueller S."/>
            <person name="Dessi D."/>
            <person name="Fiori P.L."/>
            <person name="Ren Q."/>
            <person name="Paulsen I."/>
            <person name="Zhang H."/>
            <person name="Bastida-Corcuera F.D."/>
            <person name="Simoes-Barbosa A."/>
            <person name="Brown M.T."/>
            <person name="Hayes R.D."/>
            <person name="Mukherjee M."/>
            <person name="Okumura C.Y."/>
            <person name="Schneider R."/>
            <person name="Smith A.J."/>
            <person name="Vanacova S."/>
            <person name="Villalvazo M."/>
            <person name="Haas B.J."/>
            <person name="Pertea M."/>
            <person name="Feldblyum T.V."/>
            <person name="Utterback T.R."/>
            <person name="Shu C.L."/>
            <person name="Osoegawa K."/>
            <person name="de Jong P.J."/>
            <person name="Hrdy I."/>
            <person name="Horvathova L."/>
            <person name="Zubacova Z."/>
            <person name="Dolezal P."/>
            <person name="Malik S.B."/>
            <person name="Logsdon J.M. Jr."/>
            <person name="Henze K."/>
            <person name="Gupta A."/>
            <person name="Wang C.C."/>
            <person name="Dunne R.L."/>
            <person name="Upcroft J.A."/>
            <person name="Upcroft P."/>
            <person name="White O."/>
            <person name="Salzberg S.L."/>
            <person name="Tang P."/>
            <person name="Chiu C.-H."/>
            <person name="Lee Y.-S."/>
            <person name="Embley T.M."/>
            <person name="Coombs G.H."/>
            <person name="Mottram J.C."/>
            <person name="Tachezy J."/>
            <person name="Fraser-Liggett C.M."/>
            <person name="Johnson P.J."/>
        </authorList>
    </citation>
    <scope>NUCLEOTIDE SEQUENCE [LARGE SCALE GENOMIC DNA]</scope>
    <source>
        <strain evidence="3">G3</strain>
    </source>
</reference>
<evidence type="ECO:0000313" key="4">
    <source>
        <dbReference type="Proteomes" id="UP000001542"/>
    </source>
</evidence>
<dbReference type="InterPro" id="IPR051048">
    <property type="entry name" value="Peptidase_S8/S53_subtilisin"/>
</dbReference>
<accession>A2FLU7</accession>
<organism evidence="3 4">
    <name type="scientific">Trichomonas vaginalis (strain ATCC PRA-98 / G3)</name>
    <dbReference type="NCBI Taxonomy" id="412133"/>
    <lineage>
        <taxon>Eukaryota</taxon>
        <taxon>Metamonada</taxon>
        <taxon>Parabasalia</taxon>
        <taxon>Trichomonadida</taxon>
        <taxon>Trichomonadidae</taxon>
        <taxon>Trichomonas</taxon>
    </lineage>
</organism>
<dbReference type="Gene3D" id="3.40.50.200">
    <property type="entry name" value="Peptidase S8/S53 domain"/>
    <property type="match status" value="1"/>
</dbReference>
<evidence type="ECO:0000259" key="2">
    <source>
        <dbReference type="Pfam" id="PF00082"/>
    </source>
</evidence>
<evidence type="ECO:0000313" key="3">
    <source>
        <dbReference type="EMBL" id="EAX94116.1"/>
    </source>
</evidence>
<dbReference type="AlphaFoldDB" id="A2FLU7"/>
<sequence length="619" mass="69368">MAGLISGNPYDHSGINDLYKCIAYNSKPHVVEMNLYNSTENFSEIIQTMKEIDSHIFSNSWVFDCVDFDNSSYLNKICYENPEINIVFPAGEESIVVTPSDANNVLTVGSLSQLNSAKIESQSTIFINNQILAKILDVNYSIVKYRKSLEKIPLSTEENENGARISDECLETTVSQIVIYNNQSCQSITDKTVLIVDNQSDFESLKNLTEINLSFTIDNSTLNVASFSAPGLTVIGTKKPDILLPGEEIISAKKGSESLDYNSLTKMSGTSVSVALCSGLISLIRQFFVEGFYPTFQKTLDNSISPTSYLIKSILINCAKPLTNDIWNVKSGYGVPNITEGLGFSDFGVRFLDKQKIAKKDHKVYNLTLTKKSKLAVTMSYNDIPYDIEPNGYVSLNVDLNLVVVLENGSVFTGNFYNKYQEELSVNEKVLLYDVDPQNITIHVYSNNFVNYDYPEQIEFALSILGGFDTSDTTTNPLELLEISKTNVPGNCSGYEHDENGFCQCPKNLRGTYCQIPITHLAENTYSSRIEFEFAWNWGQVQTTTITAKPNENTYLYFDIPEFCEFNIIFTNRRSGNLYTSLTFSMDKTSSLNNYARAVTPLQQYQAAFTNMFRSSEGT</sequence>
<dbReference type="GO" id="GO:0006508">
    <property type="term" value="P:proteolysis"/>
    <property type="evidence" value="ECO:0000318"/>
    <property type="project" value="GO_Central"/>
</dbReference>
<dbReference type="InterPro" id="IPR008979">
    <property type="entry name" value="Galactose-bd-like_sf"/>
</dbReference>
<comment type="similarity">
    <text evidence="1">Belongs to the peptidase S8 family.</text>
</comment>
<reference evidence="3" key="1">
    <citation type="submission" date="2006-10" db="EMBL/GenBank/DDBJ databases">
        <authorList>
            <person name="Amadeo P."/>
            <person name="Zhao Q."/>
            <person name="Wortman J."/>
            <person name="Fraser-Liggett C."/>
            <person name="Carlton J."/>
        </authorList>
    </citation>
    <scope>NUCLEOTIDE SEQUENCE</scope>
    <source>
        <strain evidence="3">G3</strain>
    </source>
</reference>
<dbReference type="OrthoDB" id="536624at2759"/>
<dbReference type="Pfam" id="PF00082">
    <property type="entry name" value="Peptidase_S8"/>
    <property type="match status" value="1"/>
</dbReference>
<feature type="domain" description="Peptidase S8/S53" evidence="2">
    <location>
        <begin position="1"/>
        <end position="334"/>
    </location>
</feature>
<keyword evidence="4" id="KW-1185">Reference proteome</keyword>
<dbReference type="Gene3D" id="2.60.120.380">
    <property type="match status" value="1"/>
</dbReference>
<dbReference type="InParanoid" id="A2FLU7"/>